<evidence type="ECO:0000313" key="2">
    <source>
        <dbReference type="Proteomes" id="UP000186601"/>
    </source>
</evidence>
<comment type="caution">
    <text evidence="1">The sequence shown here is derived from an EMBL/GenBank/DDBJ whole genome shotgun (WGS) entry which is preliminary data.</text>
</comment>
<keyword evidence="2" id="KW-1185">Reference proteome</keyword>
<dbReference type="Proteomes" id="UP000186601">
    <property type="component" value="Unassembled WGS sequence"/>
</dbReference>
<protein>
    <submittedName>
        <fullName evidence="1">Uncharacterized protein</fullName>
    </submittedName>
</protein>
<dbReference type="AlphaFoldDB" id="A0A2R6S392"/>
<organism evidence="1 2">
    <name type="scientific">Hermanssonia centrifuga</name>
    <dbReference type="NCBI Taxonomy" id="98765"/>
    <lineage>
        <taxon>Eukaryota</taxon>
        <taxon>Fungi</taxon>
        <taxon>Dikarya</taxon>
        <taxon>Basidiomycota</taxon>
        <taxon>Agaricomycotina</taxon>
        <taxon>Agaricomycetes</taxon>
        <taxon>Polyporales</taxon>
        <taxon>Meruliaceae</taxon>
        <taxon>Hermanssonia</taxon>
    </lineage>
</organism>
<proteinExistence type="predicted"/>
<dbReference type="EMBL" id="MLYV02000108">
    <property type="protein sequence ID" value="PSS36742.1"/>
    <property type="molecule type" value="Genomic_DNA"/>
</dbReference>
<name>A0A2R6S392_9APHY</name>
<gene>
    <name evidence="1" type="ORF">PHLCEN_2v1373</name>
</gene>
<evidence type="ECO:0000313" key="1">
    <source>
        <dbReference type="EMBL" id="PSS36742.1"/>
    </source>
</evidence>
<reference evidence="1 2" key="1">
    <citation type="submission" date="2018-02" db="EMBL/GenBank/DDBJ databases">
        <title>Genome sequence of the basidiomycete white-rot fungus Phlebia centrifuga.</title>
        <authorList>
            <person name="Granchi Z."/>
            <person name="Peng M."/>
            <person name="de Vries R.P."/>
            <person name="Hilden K."/>
            <person name="Makela M.R."/>
            <person name="Grigoriev I."/>
            <person name="Riley R."/>
        </authorList>
    </citation>
    <scope>NUCLEOTIDE SEQUENCE [LARGE SCALE GENOMIC DNA]</scope>
    <source>
        <strain evidence="1 2">FBCC195</strain>
    </source>
</reference>
<accession>A0A2R6S392</accession>
<sequence>MFSLEWAISNRRQAPFPRNIRSAASNYRCTAPQQGLDVRVTWTLAVHVPDESF</sequence>